<dbReference type="SUPFAM" id="SSF46579">
    <property type="entry name" value="Prefoldin"/>
    <property type="match status" value="1"/>
</dbReference>
<dbReference type="EnsemblPlants" id="Pp3c1_32320V3.1">
    <property type="protein sequence ID" value="Pp3c1_32320V3.1"/>
    <property type="gene ID" value="Pp3c1_32320"/>
</dbReference>
<reference evidence="3" key="3">
    <citation type="submission" date="2020-12" db="UniProtKB">
        <authorList>
            <consortium name="EnsemblPlants"/>
        </authorList>
    </citation>
    <scope>IDENTIFICATION</scope>
</reference>
<reference evidence="2 4" key="2">
    <citation type="journal article" date="2018" name="Plant J.">
        <title>The Physcomitrella patens chromosome-scale assembly reveals moss genome structure and evolution.</title>
        <authorList>
            <person name="Lang D."/>
            <person name="Ullrich K.K."/>
            <person name="Murat F."/>
            <person name="Fuchs J."/>
            <person name="Jenkins J."/>
            <person name="Haas F.B."/>
            <person name="Piednoel M."/>
            <person name="Gundlach H."/>
            <person name="Van Bel M."/>
            <person name="Meyberg R."/>
            <person name="Vives C."/>
            <person name="Morata J."/>
            <person name="Symeonidi A."/>
            <person name="Hiss M."/>
            <person name="Muchero W."/>
            <person name="Kamisugi Y."/>
            <person name="Saleh O."/>
            <person name="Blanc G."/>
            <person name="Decker E.L."/>
            <person name="van Gessel N."/>
            <person name="Grimwood J."/>
            <person name="Hayes R.D."/>
            <person name="Graham S.W."/>
            <person name="Gunter L.E."/>
            <person name="McDaniel S.F."/>
            <person name="Hoernstein S.N.W."/>
            <person name="Larsson A."/>
            <person name="Li F.W."/>
            <person name="Perroud P.F."/>
            <person name="Phillips J."/>
            <person name="Ranjan P."/>
            <person name="Rokshar D.S."/>
            <person name="Rothfels C.J."/>
            <person name="Schneider L."/>
            <person name="Shu S."/>
            <person name="Stevenson D.W."/>
            <person name="Thummler F."/>
            <person name="Tillich M."/>
            <person name="Villarreal Aguilar J.C."/>
            <person name="Widiez T."/>
            <person name="Wong G.K."/>
            <person name="Wymore A."/>
            <person name="Zhang Y."/>
            <person name="Zimmer A.D."/>
            <person name="Quatrano R.S."/>
            <person name="Mayer K.F.X."/>
            <person name="Goodstein D."/>
            <person name="Casacuberta J.M."/>
            <person name="Vandepoele K."/>
            <person name="Reski R."/>
            <person name="Cuming A.C."/>
            <person name="Tuskan G.A."/>
            <person name="Maumus F."/>
            <person name="Salse J."/>
            <person name="Schmutz J."/>
            <person name="Rensing S.A."/>
        </authorList>
    </citation>
    <scope>NUCLEOTIDE SEQUENCE [LARGE SCALE GENOMIC DNA]</scope>
    <source>
        <strain evidence="3 4">cv. Gransden 2004</strain>
    </source>
</reference>
<dbReference type="PANTHER" id="PTHR12674:SF2">
    <property type="entry name" value="PREFOLDIN SUBUNIT 5"/>
    <property type="match status" value="1"/>
</dbReference>
<dbReference type="GO" id="GO:0005737">
    <property type="term" value="C:cytoplasm"/>
    <property type="evidence" value="ECO:0000318"/>
    <property type="project" value="GO_Central"/>
</dbReference>
<dbReference type="STRING" id="3218.A0A2K1LAK6"/>
<dbReference type="GO" id="GO:0006457">
    <property type="term" value="P:protein folding"/>
    <property type="evidence" value="ECO:0007669"/>
    <property type="project" value="EnsemblPlants"/>
</dbReference>
<organism evidence="2">
    <name type="scientific">Physcomitrium patens</name>
    <name type="common">Spreading-leaved earth moss</name>
    <name type="synonym">Physcomitrella patens</name>
    <dbReference type="NCBI Taxonomy" id="3218"/>
    <lineage>
        <taxon>Eukaryota</taxon>
        <taxon>Viridiplantae</taxon>
        <taxon>Streptophyta</taxon>
        <taxon>Embryophyta</taxon>
        <taxon>Bryophyta</taxon>
        <taxon>Bryophytina</taxon>
        <taxon>Bryopsida</taxon>
        <taxon>Funariidae</taxon>
        <taxon>Funariales</taxon>
        <taxon>Funariaceae</taxon>
        <taxon>Physcomitrium</taxon>
    </lineage>
</organism>
<dbReference type="InterPro" id="IPR011599">
    <property type="entry name" value="PFD_alpha_archaea"/>
</dbReference>
<proteinExistence type="inferred from homology"/>
<dbReference type="Gene3D" id="1.10.287.370">
    <property type="match status" value="1"/>
</dbReference>
<dbReference type="GO" id="GO:1990115">
    <property type="term" value="P:RNA polymerase III assembly"/>
    <property type="evidence" value="ECO:0000318"/>
    <property type="project" value="GO_Central"/>
</dbReference>
<dbReference type="RefSeq" id="XP_024389667.1">
    <property type="nucleotide sequence ID" value="XM_024533899.2"/>
</dbReference>
<dbReference type="GO" id="GO:0016272">
    <property type="term" value="C:prefoldin complex"/>
    <property type="evidence" value="ECO:0000318"/>
    <property type="project" value="GO_Central"/>
</dbReference>
<keyword evidence="4" id="KW-1185">Reference proteome</keyword>
<dbReference type="Gramene" id="Pp3c1_32320V3.1">
    <property type="protein sequence ID" value="Pp3c1_32320V3.1"/>
    <property type="gene ID" value="Pp3c1_32320"/>
</dbReference>
<comment type="similarity">
    <text evidence="1">Belongs to the prefoldin subunit alpha family.</text>
</comment>
<dbReference type="NCBIfam" id="TIGR00293">
    <property type="entry name" value="prefoldin subunit alpha"/>
    <property type="match status" value="1"/>
</dbReference>
<dbReference type="FunCoup" id="A0A2K1LAK6">
    <property type="interactions" value="4456"/>
</dbReference>
<dbReference type="EMBL" id="ABEU02000001">
    <property type="protein sequence ID" value="PNR63056.1"/>
    <property type="molecule type" value="Genomic_DNA"/>
</dbReference>
<dbReference type="GO" id="GO:0043622">
    <property type="term" value="P:cortical microtubule organization"/>
    <property type="evidence" value="ECO:0007669"/>
    <property type="project" value="EnsemblPlants"/>
</dbReference>
<dbReference type="GO" id="GO:0005634">
    <property type="term" value="C:nucleus"/>
    <property type="evidence" value="ECO:0007669"/>
    <property type="project" value="EnsemblPlants"/>
</dbReference>
<dbReference type="GeneID" id="112289019"/>
<dbReference type="Gramene" id="Pp3c1_32320V3.2">
    <property type="protein sequence ID" value="Pp3c1_32320V3.2"/>
    <property type="gene ID" value="Pp3c1_32320"/>
</dbReference>
<dbReference type="GO" id="GO:1990113">
    <property type="term" value="P:RNA polymerase I assembly"/>
    <property type="evidence" value="ECO:0000318"/>
    <property type="project" value="GO_Central"/>
</dbReference>
<name>A0A2K1LAK6_PHYPA</name>
<sequence>MATPAAMVEEISKLSVEQLRQVKEQVDGEVSVLQDSLNNIRTAANRFEMASKSLNMLSTQPAGKKMLVPLTASLYASGTLANTDHVLVDVGTGYFIEKSLPEGKDYCERKIKFLKENHQKLVEVASGKQNAAEQISMVLQAKMRQPSSPQRS</sequence>
<evidence type="ECO:0000313" key="2">
    <source>
        <dbReference type="EMBL" id="PNR63056.1"/>
    </source>
</evidence>
<dbReference type="OMA" id="QAKFKAC"/>
<dbReference type="InterPro" id="IPR004127">
    <property type="entry name" value="Prefoldin_subunit_alpha"/>
</dbReference>
<dbReference type="AlphaFoldDB" id="A0A2K1LAK6"/>
<dbReference type="GO" id="GO:0071370">
    <property type="term" value="P:cellular response to gibberellin stimulus"/>
    <property type="evidence" value="ECO:0007669"/>
    <property type="project" value="EnsemblPlants"/>
</dbReference>
<dbReference type="PANTHER" id="PTHR12674">
    <property type="entry name" value="PREFOLDIN SUBUNIT 5"/>
    <property type="match status" value="1"/>
</dbReference>
<dbReference type="OrthoDB" id="10267474at2759"/>
<gene>
    <name evidence="3" type="primary">LOC112289019</name>
    <name evidence="2" type="ORF">PHYPA_001481</name>
</gene>
<evidence type="ECO:0000313" key="3">
    <source>
        <dbReference type="EnsemblPlants" id="Pp3c1_32320V3.1"/>
    </source>
</evidence>
<evidence type="ECO:0000256" key="1">
    <source>
        <dbReference type="ARBA" id="ARBA00010048"/>
    </source>
</evidence>
<evidence type="ECO:0008006" key="5">
    <source>
        <dbReference type="Google" id="ProtNLM"/>
    </source>
</evidence>
<dbReference type="KEGG" id="ppp:112289019"/>
<dbReference type="GO" id="GO:1990114">
    <property type="term" value="P:RNA polymerase II core complex assembly"/>
    <property type="evidence" value="ECO:0000318"/>
    <property type="project" value="GO_Central"/>
</dbReference>
<dbReference type="CDD" id="cd23157">
    <property type="entry name" value="Prefoldin_5"/>
    <property type="match status" value="1"/>
</dbReference>
<dbReference type="InterPro" id="IPR009053">
    <property type="entry name" value="Prefoldin"/>
</dbReference>
<dbReference type="GO" id="GO:0051082">
    <property type="term" value="F:unfolded protein binding"/>
    <property type="evidence" value="ECO:0007669"/>
    <property type="project" value="InterPro"/>
</dbReference>
<dbReference type="PaxDb" id="3218-PP1S249_66V6.1"/>
<reference evidence="2 4" key="1">
    <citation type="journal article" date="2008" name="Science">
        <title>The Physcomitrella genome reveals evolutionary insights into the conquest of land by plants.</title>
        <authorList>
            <person name="Rensing S."/>
            <person name="Lang D."/>
            <person name="Zimmer A."/>
            <person name="Terry A."/>
            <person name="Salamov A."/>
            <person name="Shapiro H."/>
            <person name="Nishiyama T."/>
            <person name="Perroud P.-F."/>
            <person name="Lindquist E."/>
            <person name="Kamisugi Y."/>
            <person name="Tanahashi T."/>
            <person name="Sakakibara K."/>
            <person name="Fujita T."/>
            <person name="Oishi K."/>
            <person name="Shin-I T."/>
            <person name="Kuroki Y."/>
            <person name="Toyoda A."/>
            <person name="Suzuki Y."/>
            <person name="Hashimoto A."/>
            <person name="Yamaguchi K."/>
            <person name="Sugano A."/>
            <person name="Kohara Y."/>
            <person name="Fujiyama A."/>
            <person name="Anterola A."/>
            <person name="Aoki S."/>
            <person name="Ashton N."/>
            <person name="Barbazuk W.B."/>
            <person name="Barker E."/>
            <person name="Bennetzen J."/>
            <person name="Bezanilla M."/>
            <person name="Blankenship R."/>
            <person name="Cho S.H."/>
            <person name="Dutcher S."/>
            <person name="Estelle M."/>
            <person name="Fawcett J.A."/>
            <person name="Gundlach H."/>
            <person name="Hanada K."/>
            <person name="Heyl A."/>
            <person name="Hicks K.A."/>
            <person name="Hugh J."/>
            <person name="Lohr M."/>
            <person name="Mayer K."/>
            <person name="Melkozernov A."/>
            <person name="Murata T."/>
            <person name="Nelson D."/>
            <person name="Pils B."/>
            <person name="Prigge M."/>
            <person name="Reiss B."/>
            <person name="Renner T."/>
            <person name="Rombauts S."/>
            <person name="Rushton P."/>
            <person name="Sanderfoot A."/>
            <person name="Schween G."/>
            <person name="Shiu S.-H."/>
            <person name="Stueber K."/>
            <person name="Theodoulou F.L."/>
            <person name="Tu H."/>
            <person name="Van de Peer Y."/>
            <person name="Verrier P.J."/>
            <person name="Waters E."/>
            <person name="Wood A."/>
            <person name="Yang L."/>
            <person name="Cove D."/>
            <person name="Cuming A."/>
            <person name="Hasebe M."/>
            <person name="Lucas S."/>
            <person name="Mishler D.B."/>
            <person name="Reski R."/>
            <person name="Grigoriev I."/>
            <person name="Quatrano R.S."/>
            <person name="Boore J.L."/>
        </authorList>
    </citation>
    <scope>NUCLEOTIDE SEQUENCE [LARGE SCALE GENOMIC DNA]</scope>
    <source>
        <strain evidence="3 4">cv. Gransden 2004</strain>
    </source>
</reference>
<accession>A0A2K1LAK6</accession>
<protein>
    <recommendedName>
        <fullName evidence="5">Prefoldin subunit 5</fullName>
    </recommendedName>
</protein>
<dbReference type="GO" id="GO:0009651">
    <property type="term" value="P:response to salt stress"/>
    <property type="evidence" value="ECO:0007669"/>
    <property type="project" value="EnsemblPlants"/>
</dbReference>
<dbReference type="Pfam" id="PF02996">
    <property type="entry name" value="Prefoldin"/>
    <property type="match status" value="1"/>
</dbReference>
<evidence type="ECO:0000313" key="4">
    <source>
        <dbReference type="Proteomes" id="UP000006727"/>
    </source>
</evidence>
<dbReference type="Proteomes" id="UP000006727">
    <property type="component" value="Chromosome 1"/>
</dbReference>
<dbReference type="GO" id="GO:0009631">
    <property type="term" value="P:cold acclimation"/>
    <property type="evidence" value="ECO:0007669"/>
    <property type="project" value="EnsemblPlants"/>
</dbReference>
<dbReference type="GO" id="GO:1901703">
    <property type="term" value="P:protein localization involved in auxin polar transport"/>
    <property type="evidence" value="ECO:0007669"/>
    <property type="project" value="EnsemblPlants"/>
</dbReference>
<dbReference type="EnsemblPlants" id="Pp3c1_32320V3.2">
    <property type="protein sequence ID" value="Pp3c1_32320V3.2"/>
    <property type="gene ID" value="Pp3c1_32320"/>
</dbReference>